<organism evidence="1 2">
    <name type="scientific">Actinoplanes lutulentus</name>
    <dbReference type="NCBI Taxonomy" id="1287878"/>
    <lineage>
        <taxon>Bacteria</taxon>
        <taxon>Bacillati</taxon>
        <taxon>Actinomycetota</taxon>
        <taxon>Actinomycetes</taxon>
        <taxon>Micromonosporales</taxon>
        <taxon>Micromonosporaceae</taxon>
        <taxon>Actinoplanes</taxon>
    </lineage>
</organism>
<reference evidence="1 2" key="1">
    <citation type="submission" date="2018-06" db="EMBL/GenBank/DDBJ databases">
        <title>Genomic Encyclopedia of Type Strains, Phase III (KMG-III): the genomes of soil and plant-associated and newly described type strains.</title>
        <authorList>
            <person name="Whitman W."/>
        </authorList>
    </citation>
    <scope>NUCLEOTIDE SEQUENCE [LARGE SCALE GENOMIC DNA]</scope>
    <source>
        <strain evidence="1 2">CGMCC 4.7090</strain>
    </source>
</reference>
<dbReference type="AlphaFoldDB" id="A0A327ZLG1"/>
<protein>
    <submittedName>
        <fullName evidence="1">Uncharacterized protein</fullName>
    </submittedName>
</protein>
<dbReference type="Proteomes" id="UP000249341">
    <property type="component" value="Unassembled WGS sequence"/>
</dbReference>
<dbReference type="OrthoDB" id="3619957at2"/>
<dbReference type="RefSeq" id="WP_111649362.1">
    <property type="nucleotide sequence ID" value="NZ_JACHWI010000002.1"/>
</dbReference>
<proteinExistence type="predicted"/>
<sequence length="301" mass="31042">MSPTATVKRELLVRHLQAWAAGALHRARRATYVHGYADDDGGAAAEAAVRVLADLPDLARGRELSMVAVGADVTALGERLVAAQRDAGAGAGLAVLPVGGGTDARLPVALRAAGASRVPLLAFLDATSASEAPAVTTVGAVAAGKPAEVLLMLAPGVSVEPYRAIGFPLVTAAELATGEEPGEVVAFATTSAKSMESFKEALWAVDEFAGVRLRDPGDPERHLIDISLNPHPGPLRREILAHLGEVGSATVTELRTFALTETVYRAADASRVLHTLVDAGTVTRRPEHGRLGGDVTIALSA</sequence>
<accession>A0A327ZLG1</accession>
<evidence type="ECO:0000313" key="2">
    <source>
        <dbReference type="Proteomes" id="UP000249341"/>
    </source>
</evidence>
<comment type="caution">
    <text evidence="1">The sequence shown here is derived from an EMBL/GenBank/DDBJ whole genome shotgun (WGS) entry which is preliminary data.</text>
</comment>
<name>A0A327ZLG1_9ACTN</name>
<gene>
    <name evidence="1" type="ORF">B0I29_105204</name>
</gene>
<keyword evidence="2" id="KW-1185">Reference proteome</keyword>
<evidence type="ECO:0000313" key="1">
    <source>
        <dbReference type="EMBL" id="RAK38257.1"/>
    </source>
</evidence>
<dbReference type="EMBL" id="QLMJ01000005">
    <property type="protein sequence ID" value="RAK38257.1"/>
    <property type="molecule type" value="Genomic_DNA"/>
</dbReference>